<dbReference type="GO" id="GO:0070979">
    <property type="term" value="P:protein K11-linked ubiquitination"/>
    <property type="evidence" value="ECO:0007669"/>
    <property type="project" value="TreeGrafter"/>
</dbReference>
<feature type="compositionally biased region" description="Basic and acidic residues" evidence="6">
    <location>
        <begin position="2088"/>
        <end position="2110"/>
    </location>
</feature>
<evidence type="ECO:0008006" key="12">
    <source>
        <dbReference type="Google" id="ProtNLM"/>
    </source>
</evidence>
<dbReference type="Pfam" id="PF21282">
    <property type="entry name" value="APC1_3rd"/>
    <property type="match status" value="1"/>
</dbReference>
<feature type="compositionally biased region" description="Polar residues" evidence="6">
    <location>
        <begin position="497"/>
        <end position="524"/>
    </location>
</feature>
<dbReference type="GO" id="GO:0051301">
    <property type="term" value="P:cell division"/>
    <property type="evidence" value="ECO:0007669"/>
    <property type="project" value="UniProtKB-KW"/>
</dbReference>
<keyword evidence="11" id="KW-1185">Reference proteome</keyword>
<reference evidence="10" key="1">
    <citation type="submission" date="2022-06" db="EMBL/GenBank/DDBJ databases">
        <authorList>
            <consortium name="SYNGENTA / RWTH Aachen University"/>
        </authorList>
    </citation>
    <scope>NUCLEOTIDE SEQUENCE</scope>
</reference>
<feature type="region of interest" description="Disordered" evidence="6">
    <location>
        <begin position="447"/>
        <end position="576"/>
    </location>
</feature>
<feature type="domain" description="Anaphase-promoting complex subunit 1 C-terminal" evidence="8">
    <location>
        <begin position="1983"/>
        <end position="2049"/>
    </location>
</feature>
<dbReference type="GO" id="GO:0005680">
    <property type="term" value="C:anaphase-promoting complex"/>
    <property type="evidence" value="ECO:0007669"/>
    <property type="project" value="InterPro"/>
</dbReference>
<feature type="compositionally biased region" description="Polar residues" evidence="6">
    <location>
        <begin position="184"/>
        <end position="207"/>
    </location>
</feature>
<evidence type="ECO:0000313" key="11">
    <source>
        <dbReference type="Proteomes" id="UP001153365"/>
    </source>
</evidence>
<dbReference type="GO" id="GO:0031145">
    <property type="term" value="P:anaphase-promoting complex-dependent catabolic process"/>
    <property type="evidence" value="ECO:0007669"/>
    <property type="project" value="TreeGrafter"/>
</dbReference>
<evidence type="ECO:0000259" key="7">
    <source>
        <dbReference type="Pfam" id="PF12859"/>
    </source>
</evidence>
<evidence type="ECO:0000259" key="8">
    <source>
        <dbReference type="Pfam" id="PF18122"/>
    </source>
</evidence>
<keyword evidence="2" id="KW-0132">Cell division</keyword>
<feature type="compositionally biased region" description="Pro residues" evidence="6">
    <location>
        <begin position="474"/>
        <end position="483"/>
    </location>
</feature>
<evidence type="ECO:0000256" key="5">
    <source>
        <dbReference type="ARBA" id="ARBA00023306"/>
    </source>
</evidence>
<evidence type="ECO:0000256" key="2">
    <source>
        <dbReference type="ARBA" id="ARBA00022618"/>
    </source>
</evidence>
<gene>
    <name evidence="10" type="ORF">PPACK8108_LOCUS9739</name>
</gene>
<keyword evidence="4" id="KW-0498">Mitosis</keyword>
<dbReference type="Pfam" id="PF12859">
    <property type="entry name" value="ANAPC1"/>
    <property type="match status" value="1"/>
</dbReference>
<feature type="compositionally biased region" description="Low complexity" evidence="6">
    <location>
        <begin position="130"/>
        <end position="140"/>
    </location>
</feature>
<dbReference type="InterPro" id="IPR024990">
    <property type="entry name" value="Apc1"/>
</dbReference>
<dbReference type="EMBL" id="CALTRL010002134">
    <property type="protein sequence ID" value="CAH7674802.1"/>
    <property type="molecule type" value="Genomic_DNA"/>
</dbReference>
<evidence type="ECO:0000256" key="4">
    <source>
        <dbReference type="ARBA" id="ARBA00022776"/>
    </source>
</evidence>
<keyword evidence="5" id="KW-0131">Cell cycle</keyword>
<feature type="compositionally biased region" description="Low complexity" evidence="6">
    <location>
        <begin position="561"/>
        <end position="576"/>
    </location>
</feature>
<dbReference type="InterPro" id="IPR048971">
    <property type="entry name" value="Apc1_3rd"/>
</dbReference>
<comment type="caution">
    <text evidence="10">The sequence shown here is derived from an EMBL/GenBank/DDBJ whole genome shotgun (WGS) entry which is preliminary data.</text>
</comment>
<dbReference type="InterPro" id="IPR041221">
    <property type="entry name" value="APC1_C"/>
</dbReference>
<dbReference type="Pfam" id="PF18122">
    <property type="entry name" value="APC1_C"/>
    <property type="match status" value="1"/>
</dbReference>
<dbReference type="GO" id="GO:0007091">
    <property type="term" value="P:metaphase/anaphase transition of mitotic cell cycle"/>
    <property type="evidence" value="ECO:0007669"/>
    <property type="project" value="TreeGrafter"/>
</dbReference>
<feature type="domain" description="Anaphase-promoting complex subunit 1 beta-sandwich" evidence="9">
    <location>
        <begin position="1814"/>
        <end position="1908"/>
    </location>
</feature>
<dbReference type="Gene3D" id="1.25.10.10">
    <property type="entry name" value="Leucine-rich Repeat Variant"/>
    <property type="match status" value="2"/>
</dbReference>
<evidence type="ECO:0000313" key="10">
    <source>
        <dbReference type="EMBL" id="CAH7674802.1"/>
    </source>
</evidence>
<dbReference type="InterPro" id="IPR011989">
    <property type="entry name" value="ARM-like"/>
</dbReference>
<feature type="region of interest" description="Disordered" evidence="6">
    <location>
        <begin position="25"/>
        <end position="47"/>
    </location>
</feature>
<dbReference type="PANTHER" id="PTHR12827">
    <property type="entry name" value="MEIOTIC CHECKPOINT REGULATOR TSG24 FAMILY MEMBER"/>
    <property type="match status" value="1"/>
</dbReference>
<accession>A0AAV0AYN0</accession>
<feature type="region of interest" description="Disordered" evidence="6">
    <location>
        <begin position="924"/>
        <end position="944"/>
    </location>
</feature>
<feature type="domain" description="Anaphase-promoting complex subunit 1 N-terminal" evidence="7">
    <location>
        <begin position="97"/>
        <end position="323"/>
    </location>
</feature>
<evidence type="ECO:0000259" key="9">
    <source>
        <dbReference type="Pfam" id="PF21282"/>
    </source>
</evidence>
<evidence type="ECO:0000256" key="6">
    <source>
        <dbReference type="SAM" id="MobiDB-lite"/>
    </source>
</evidence>
<feature type="region of interest" description="Disordered" evidence="6">
    <location>
        <begin position="154"/>
        <end position="173"/>
    </location>
</feature>
<keyword evidence="3" id="KW-0677">Repeat</keyword>
<name>A0AAV0AYN0_PHAPC</name>
<feature type="compositionally biased region" description="Polar residues" evidence="6">
    <location>
        <begin position="539"/>
        <end position="560"/>
    </location>
</feature>
<feature type="compositionally biased region" description="Low complexity" evidence="6">
    <location>
        <begin position="447"/>
        <end position="458"/>
    </location>
</feature>
<protein>
    <recommendedName>
        <fullName evidence="12">Anaphase-promoting complex subunit 1</fullName>
    </recommendedName>
</protein>
<feature type="non-terminal residue" evidence="10">
    <location>
        <position position="2184"/>
    </location>
</feature>
<feature type="region of interest" description="Disordered" evidence="6">
    <location>
        <begin position="121"/>
        <end position="140"/>
    </location>
</feature>
<evidence type="ECO:0000256" key="1">
    <source>
        <dbReference type="ARBA" id="ARBA00010547"/>
    </source>
</evidence>
<dbReference type="GO" id="GO:0060090">
    <property type="term" value="F:molecular adaptor activity"/>
    <property type="evidence" value="ECO:0007669"/>
    <property type="project" value="TreeGrafter"/>
</dbReference>
<organism evidence="10 11">
    <name type="scientific">Phakopsora pachyrhizi</name>
    <name type="common">Asian soybean rust disease fungus</name>
    <dbReference type="NCBI Taxonomy" id="170000"/>
    <lineage>
        <taxon>Eukaryota</taxon>
        <taxon>Fungi</taxon>
        <taxon>Dikarya</taxon>
        <taxon>Basidiomycota</taxon>
        <taxon>Pucciniomycotina</taxon>
        <taxon>Pucciniomycetes</taxon>
        <taxon>Pucciniales</taxon>
        <taxon>Phakopsoraceae</taxon>
        <taxon>Phakopsora</taxon>
    </lineage>
</organism>
<dbReference type="InterPro" id="IPR049255">
    <property type="entry name" value="Apc1_N"/>
</dbReference>
<feature type="compositionally biased region" description="Low complexity" evidence="6">
    <location>
        <begin position="219"/>
        <end position="231"/>
    </location>
</feature>
<feature type="region of interest" description="Disordered" evidence="6">
    <location>
        <begin position="184"/>
        <end position="231"/>
    </location>
</feature>
<comment type="similarity">
    <text evidence="1">Belongs to the APC1 family.</text>
</comment>
<dbReference type="PANTHER" id="PTHR12827:SF3">
    <property type="entry name" value="ANAPHASE-PROMOTING COMPLEX SUBUNIT 1"/>
    <property type="match status" value="1"/>
</dbReference>
<dbReference type="Proteomes" id="UP001153365">
    <property type="component" value="Unassembled WGS sequence"/>
</dbReference>
<evidence type="ECO:0000256" key="3">
    <source>
        <dbReference type="ARBA" id="ARBA00022737"/>
    </source>
</evidence>
<feature type="region of interest" description="Disordered" evidence="6">
    <location>
        <begin position="2083"/>
        <end position="2124"/>
    </location>
</feature>
<sequence>MTTYLNQDHPSPGLIYFLSANKQRNNNNRTESLPNASTLPNPSNTSPINPYSCLKELKSLDKNVDSLDSFDLQFQSSSVDPLSPPSRHIVRHQPCFEDEQLSWKGSTLIWSKGTTIYKKFDYSHPQNRPSHSNLSHQSNSSTKHIQQALFALFDPPDSKPLSNPEDPLLNGPLDAHFSFEEELSFQSTSEAQNHNRDISNQNHNFSCPDSPHHFEPWSDNRSSQRSRCDSSNSTVRGLCVLLSDILKVYLETGEEYSLAIPFPIQRMWPIERGLMIMRKPTSVRPRPFIPRNVRHPIHSPLLQTSSSKLKNQSRRTVNSLMFDSLVTENEATRLWSSLAGFELDDRRAADEDHLKADDGDLSAEMARYWAERKQLESSMLWTLSDPSIAPLTPLITPPRSLGSALSTGTVVFVSDPVFDPFFPICVTASTEGFTIFLYGRLPPNTSQASSGIISASQAPLPSNSPHASFATRSPSPPPPPPQPSSAQMPQLRRSPRKLTSSSNNNKNFEQAKNESSTLSPTYSRQPIGRLGGLGHPSIRRNSISINKKRGANSTANLSSHASNNRRLSAVSNSSNSSFTFGPSNHLMKSTHNNSNNQRSIVEHQLDMMSNGLNQSQNSRAGKLGMSNHREIKNNGFDEWFDGITDFSNNLASMIGVNYKKNDDDDDAHLADEALEPEFVIQTLETVEIFGRLTPEELPLIHAAIYDSRGSSAHLGICVPSKSKVYIFQMIRSSSSIFLKSLGKPLEGTSIGPVLCSRPNVYDLFKFSNLTGQIEIFSAESILVHKFLHPDPNKSDQRNIWVNDLLCNLIFEVVSEEAGNQQLIQIFQKFIKVPHQKSLKDFDQNLEIVLREAVIGESLTNSAEKFNSNNTNAFKEVDDYDDDGDSKIFEEIFKEIGADPIISRLRTIQELKAMRKGHQSVDEPVKMIGQTPGSPRKRNMRQASTSRKDQLLVELRRKKLMIGLGKLFADLRCSNLTTDEYFRLGKILIGLCESLGWIDWVDQLRRSIALTSPEGASSNRFGTVPYLKIEEPLMPNLNDHLDRICSNFESPHNLYFDEWVDCKIGFFGSSFHPAHQKSKQVSKLFKIISSTRDPNGLKTDILKQIDRFAWDEDDLNDLNLIDLLIIIRESLKSCRESIDRIDQGDDDQLSIRFYELIGRNDLSSILIDKYMQTSNIKFKESGSLNIKPKKTFHVTNLLPPSILQLSSAPISIENQNLIPSTDDLESNTTLKESPTGISVAARFSDDMRIIDVAKMLNYCQEIRLQIKESVAEMPAIEIARQHSSFFTGISKRTMALPLGGACFWYKTDPNIAANVPMIKLDVRLLPTNVIIQPDPVKIEPLSWPRFHAGVAAALSLSVDPRDFDSSQISLGRPDELDDRHAGYLLGLGLNQHLKSINRVQIFRYLESKHDMTSIGVLLGLSSAFIGTGDPRVSSIIAAHVPAMHPTESIQLQVNPLIQSAGFMGFGILHLGTGNRRISDGMLRELGKTWRVLTDTPDDCRESYTLCAGLGYGLVMLGKGTESDTPAHKDLMRTFKGLIHGDGAHPLPGLNQPTTTIDVSVTSPAATLALALLFLKTGKSEAAELCEIPQTQIRLEYVRPDLLMIRTLAKNLIMWNQIGTEPDWVERFVPKFIMEKVKRLEAAGSVKKLKREIEMIYWSVISGSSLALAFRYAGSASGAVHSILLKLYDKLLKVVLRPVLSVQDKVRRHCLRSCHNVITLGLAMVMAGTGELEVLRRLRVAHSNVQDSVGYGTHLVTHLALGLLFLGGGRYTLGSSNRAIGCLVCAMYPIFPSRTDDQVYHLQALRHLWALAVEPRCLIARDVDRKDELIFLPIKLKIQEESDQANNHQDRSRSLLKTKLLTAPTLIPELQTIRAIRVESPRYWPLTIDLNQGLIQGDHLKKNLTIWVKRKVGQLSYSQDPKGTRSIFSRGRTAEEITGCQIDDFGERLNSVKGSMKRNFFLELENEEERFKKFDGENGDHIERLIEGFDLDEQSTGLVNYLCNNCDQKNSQKLKGEGIDLSSFTSISLLQCLFEDKLEIFSIYLKLYLKFSLNFRKLDNKKANRARQKFEKFFKESVDGVDDYDMSENDGIRKSSRDEESKQDVDTQERGLKAIKRQANQRARTGSSRRRFLVDLNLLKQIDLNQRRRIDSDLWVEGDTRGGKGGGGELKKIIKRYIESDGKTWP</sequence>
<proteinExistence type="inferred from homology"/>
<feature type="compositionally biased region" description="Polar residues" evidence="6">
    <location>
        <begin position="459"/>
        <end position="472"/>
    </location>
</feature>